<keyword evidence="3" id="KW-0645">Protease</keyword>
<comment type="caution">
    <text evidence="3">The sequence shown here is derived from an EMBL/GenBank/DDBJ whole genome shotgun (WGS) entry which is preliminary data.</text>
</comment>
<feature type="signal peptide" evidence="2">
    <location>
        <begin position="1"/>
        <end position="22"/>
    </location>
</feature>
<evidence type="ECO:0000256" key="2">
    <source>
        <dbReference type="SAM" id="SignalP"/>
    </source>
</evidence>
<dbReference type="Gene3D" id="2.40.10.10">
    <property type="entry name" value="Trypsin-like serine proteases"/>
    <property type="match status" value="2"/>
</dbReference>
<keyword evidence="2" id="KW-0732">Signal</keyword>
<dbReference type="InterPro" id="IPR043504">
    <property type="entry name" value="Peptidase_S1_PA_chymotrypsin"/>
</dbReference>
<evidence type="ECO:0000313" key="3">
    <source>
        <dbReference type="EMBL" id="HGC43337.1"/>
    </source>
</evidence>
<feature type="compositionally biased region" description="Basic and acidic residues" evidence="1">
    <location>
        <begin position="911"/>
        <end position="928"/>
    </location>
</feature>
<evidence type="ECO:0000256" key="1">
    <source>
        <dbReference type="SAM" id="MobiDB-lite"/>
    </source>
</evidence>
<accession>A0A8J4HBE9</accession>
<keyword evidence="3" id="KW-0378">Hydrolase</keyword>
<feature type="region of interest" description="Disordered" evidence="1">
    <location>
        <begin position="265"/>
        <end position="294"/>
    </location>
</feature>
<dbReference type="InterPro" id="IPR009003">
    <property type="entry name" value="Peptidase_S1_PA"/>
</dbReference>
<protein>
    <submittedName>
        <fullName evidence="3">Serine protease</fullName>
    </submittedName>
</protein>
<gene>
    <name evidence="3" type="ORF">ENY07_09005</name>
</gene>
<dbReference type="AlphaFoldDB" id="A0A8J4HBE9"/>
<feature type="region of interest" description="Disordered" evidence="1">
    <location>
        <begin position="907"/>
        <end position="934"/>
    </location>
</feature>
<dbReference type="EMBL" id="DTQM01000178">
    <property type="protein sequence ID" value="HGC43337.1"/>
    <property type="molecule type" value="Genomic_DNA"/>
</dbReference>
<feature type="chain" id="PRO_5035249415" evidence="2">
    <location>
        <begin position="23"/>
        <end position="957"/>
    </location>
</feature>
<dbReference type="GO" id="GO:0006508">
    <property type="term" value="P:proteolysis"/>
    <property type="evidence" value="ECO:0007669"/>
    <property type="project" value="UniProtKB-KW"/>
</dbReference>
<organism evidence="3">
    <name type="scientific">Acidicaldus sp</name>
    <dbReference type="NCBI Taxonomy" id="1872105"/>
    <lineage>
        <taxon>Bacteria</taxon>
        <taxon>Pseudomonadati</taxon>
        <taxon>Pseudomonadota</taxon>
        <taxon>Alphaproteobacteria</taxon>
        <taxon>Acetobacterales</taxon>
        <taxon>Acetobacteraceae</taxon>
        <taxon>Acidicaldus</taxon>
    </lineage>
</organism>
<dbReference type="GO" id="GO:0008233">
    <property type="term" value="F:peptidase activity"/>
    <property type="evidence" value="ECO:0007669"/>
    <property type="project" value="UniProtKB-KW"/>
</dbReference>
<proteinExistence type="predicted"/>
<dbReference type="Pfam" id="PF13365">
    <property type="entry name" value="Trypsin_2"/>
    <property type="match status" value="1"/>
</dbReference>
<name>A0A8J4HBE9_9PROT</name>
<feature type="compositionally biased region" description="Pro residues" evidence="1">
    <location>
        <begin position="278"/>
        <end position="288"/>
    </location>
</feature>
<reference evidence="3" key="1">
    <citation type="journal article" date="2020" name="mSystems">
        <title>Genome- and Community-Level Interaction Insights into Carbon Utilization and Element Cycling Functions of Hydrothermarchaeota in Hydrothermal Sediment.</title>
        <authorList>
            <person name="Zhou Z."/>
            <person name="Liu Y."/>
            <person name="Xu W."/>
            <person name="Pan J."/>
            <person name="Luo Z.H."/>
            <person name="Li M."/>
        </authorList>
    </citation>
    <scope>NUCLEOTIDE SEQUENCE</scope>
    <source>
        <strain evidence="3">SpSt-997</strain>
    </source>
</reference>
<sequence>MRRLIAIGVILTAVSAIPLASAARSEDQTAAKILPSLVKIVAECGNPTVTRIASGFRWGEPDQIVTDMHVVIGCRSPVSVLFFVADASGLRQTLREATITHVVPAHDLVLLTVKDAPPGPVLSVAAPPPPGAWLEAWGFPFGVEAPVNTRLQVMLASNLFPALSTMLDDSARAQLQRLHFPSLDTPVLHLSGPLEPGDSGGPVLNAAGQVVGIGSGGLQQGAASISWAIRADLLADLPRAPDQLPTAGLASTLFAYVVQPGPPMLAAPSRDAAREPHQPPLSPSPALSPPLSLSPSPFVRRATADGIRCGEQVLFLRGSARADEILRTAYDPAVIDAMVGDTGGKLADFAAERFDIWVEPRSGAAGLVPAGAVLRAADGQCVADIAGSAVTLLLRATPLPRDPATPEWLFAAETARWNAFVLEARFARSGFRTLVMPRDLPPERPPAGTSVLRWQLRGRPGLRLWRAELQGRGASLSEGALTDRANADGSVPPAIAAAWAKAVLAVALASFPPPDAALGTVIPAALDADTPDGQLAPAETEQNPSRGHNVTVRCGDLALIRLSAAVSAGSLLRHDDLAANIAARLAKEEKTVPERFARAAFTPWGAFGMTVLLPRGRPLEPVRDGKTLLCRMTFPITPEVQIILATYHLGNPAGRLAERIAEFRRSLEQKFGLTLGAMAELPASRVDTAHVKRWLGAGTGKGGERHTVAMMAEAREGLAILAAVVALAEPEKPRPPLAAKMTGLLLPQRVNISDGRADRARAWRPRRWYPNASRRTQCVAAQSAATGVISFELPPHRHAFRERGDIGFEIHQLRTAEGRRRALERAVDAARDLLRERDHALRADRIARKRRRRADQARNSFAVWQLARVTAAIEVAGFAGAGAAKTLMRKEIGALLDRLLDRRLPSRRIGRPGDKGRAERRDHEHCTESRTCSAHHHMSPLLAGSFGIFATFDPNAA</sequence>
<dbReference type="SUPFAM" id="SSF50494">
    <property type="entry name" value="Trypsin-like serine proteases"/>
    <property type="match status" value="1"/>
</dbReference>